<dbReference type="Pfam" id="PF25325">
    <property type="entry name" value="EF-hand_EFHB_C"/>
    <property type="match status" value="1"/>
</dbReference>
<dbReference type="InterPro" id="IPR040193">
    <property type="entry name" value="EFHC1/EFHC2/EFHB"/>
</dbReference>
<evidence type="ECO:0000313" key="8">
    <source>
        <dbReference type="Proteomes" id="UP000009046"/>
    </source>
</evidence>
<dbReference type="OMA" id="MRQECRR"/>
<evidence type="ECO:0000313" key="6">
    <source>
        <dbReference type="EMBL" id="EEB11144.1"/>
    </source>
</evidence>
<dbReference type="GO" id="GO:0005856">
    <property type="term" value="C:cytoskeleton"/>
    <property type="evidence" value="ECO:0007669"/>
    <property type="project" value="UniProtKB-SubCell"/>
</dbReference>
<sequence>MNKPRYDTIRYVSTLAGKPIGNPYENVRSLLQEVKLQEKIDVLTRGFCELDAESYGVELKKGPGLDTSGAFTEIRHCIRPPVLSPFKALNDEIENTIYDSYWNKPLGKSRDPTPGLPAGMDIYNTTFGKPTIRTDPDNCIINPKPPEMVEYEEKACHDLYVFTHNNYFSGEQIRRNYKKPFSHYNVHGRPSNKQEDGSRVKKCLTWFNNDPLSNVSRRLAAVRNRTLPNLGKGLDKTGVSNMFPADHTYGAISPKNPFGVEDLLYMCPPSLIRKDVLTFLAYANKLRQSIDKKIKTTDFTLEDLFEEILSLNKNKNDYDENVPNYYVHLDCIDLIMRKHALILDRSKLEPLLLMLGILSENFEINVKDFIKFIDKNSPFPDLKKEHYILPKEFQECEDPSVCHCFKDDCKIICMRRAGEPTLRYDLQKPFYTLSLVNMDHLGQETTARTLISPSIYTQYGLSHRDFFKPRSKKFLGDLFKKIKVTLSDKELDEIYDEGFALDQTGGVCVETFRNLLDERAYNEYNNLENIRETVLDVKKKSKK</sequence>
<evidence type="ECO:0000256" key="1">
    <source>
        <dbReference type="ARBA" id="ARBA00004245"/>
    </source>
</evidence>
<dbReference type="RefSeq" id="XP_002423882.1">
    <property type="nucleotide sequence ID" value="XM_002423837.1"/>
</dbReference>
<dbReference type="CTD" id="8237990"/>
<dbReference type="AlphaFoldDB" id="E0VCN8"/>
<reference evidence="6" key="1">
    <citation type="submission" date="2007-04" db="EMBL/GenBank/DDBJ databases">
        <title>Annotation of Pediculus humanus corporis strain USDA.</title>
        <authorList>
            <person name="Kirkness E."/>
            <person name="Hannick L."/>
            <person name="Hass B."/>
            <person name="Bruggner R."/>
            <person name="Lawson D."/>
            <person name="Bidwell S."/>
            <person name="Joardar V."/>
            <person name="Caler E."/>
            <person name="Walenz B."/>
            <person name="Inman J."/>
            <person name="Schobel S."/>
            <person name="Galinsky K."/>
            <person name="Amedeo P."/>
            <person name="Strausberg R."/>
        </authorList>
    </citation>
    <scope>NUCLEOTIDE SEQUENCE</scope>
    <source>
        <strain evidence="6">USDA</strain>
    </source>
</reference>
<name>E0VCN8_PEDHC</name>
<dbReference type="PANTHER" id="PTHR12086:SF12">
    <property type="entry name" value="EF-HAND DOMAIN-CONTAINING FAMILY MEMBER B"/>
    <property type="match status" value="1"/>
</dbReference>
<dbReference type="EMBL" id="DS235060">
    <property type="protein sequence ID" value="EEB11144.1"/>
    <property type="molecule type" value="Genomic_DNA"/>
</dbReference>
<dbReference type="EnsemblMetazoa" id="PHUM091640-RA">
    <property type="protein sequence ID" value="PHUM091640-PA"/>
    <property type="gene ID" value="PHUM091640"/>
</dbReference>
<accession>E0VCN8</accession>
<comment type="subcellular location">
    <subcellularLocation>
        <location evidence="1">Cytoplasm</location>
        <location evidence="1">Cytoskeleton</location>
    </subcellularLocation>
</comment>
<keyword evidence="8" id="KW-1185">Reference proteome</keyword>
<feature type="domain" description="EFHB C-terminal EF-hand" evidence="5">
    <location>
        <begin position="449"/>
        <end position="519"/>
    </location>
</feature>
<evidence type="ECO:0000256" key="4">
    <source>
        <dbReference type="ARBA" id="ARBA00023212"/>
    </source>
</evidence>
<dbReference type="EMBL" id="AAZO01001092">
    <property type="status" value="NOT_ANNOTATED_CDS"/>
    <property type="molecule type" value="Genomic_DNA"/>
</dbReference>
<dbReference type="VEuPathDB" id="VectorBase:PHUM091640"/>
<reference evidence="7" key="3">
    <citation type="submission" date="2020-05" db="UniProtKB">
        <authorList>
            <consortium name="EnsemblMetazoa"/>
        </authorList>
    </citation>
    <scope>IDENTIFICATION</scope>
    <source>
        <strain evidence="7">USDA</strain>
    </source>
</reference>
<dbReference type="InParanoid" id="E0VCN8"/>
<evidence type="ECO:0000256" key="3">
    <source>
        <dbReference type="ARBA" id="ARBA00022737"/>
    </source>
</evidence>
<organism>
    <name type="scientific">Pediculus humanus subsp. corporis</name>
    <name type="common">Body louse</name>
    <dbReference type="NCBI Taxonomy" id="121224"/>
    <lineage>
        <taxon>Eukaryota</taxon>
        <taxon>Metazoa</taxon>
        <taxon>Ecdysozoa</taxon>
        <taxon>Arthropoda</taxon>
        <taxon>Hexapoda</taxon>
        <taxon>Insecta</taxon>
        <taxon>Pterygota</taxon>
        <taxon>Neoptera</taxon>
        <taxon>Paraneoptera</taxon>
        <taxon>Psocodea</taxon>
        <taxon>Troctomorpha</taxon>
        <taxon>Phthiraptera</taxon>
        <taxon>Anoplura</taxon>
        <taxon>Pediculidae</taxon>
        <taxon>Pediculus</taxon>
    </lineage>
</organism>
<evidence type="ECO:0000313" key="7">
    <source>
        <dbReference type="EnsemblMetazoa" id="PHUM091640-PA"/>
    </source>
</evidence>
<keyword evidence="4" id="KW-0206">Cytoskeleton</keyword>
<dbReference type="InterPro" id="IPR057428">
    <property type="entry name" value="EFHB_EF-hand_C"/>
</dbReference>
<dbReference type="eggNOG" id="ENOG502QV2M">
    <property type="taxonomic scope" value="Eukaryota"/>
</dbReference>
<dbReference type="GeneID" id="8237990"/>
<gene>
    <name evidence="7" type="primary">8237990</name>
    <name evidence="6" type="ORF">Phum_PHUM091640</name>
</gene>
<dbReference type="PANTHER" id="PTHR12086">
    <property type="entry name" value="EF-HAND DOMAIN C-TERMINAL CONTAINING PROTEIN"/>
    <property type="match status" value="1"/>
</dbReference>
<dbReference type="Proteomes" id="UP000009046">
    <property type="component" value="Unassembled WGS sequence"/>
</dbReference>
<proteinExistence type="predicted"/>
<dbReference type="KEGG" id="phu:Phum_PHUM091640"/>
<dbReference type="OrthoDB" id="2096280at2759"/>
<dbReference type="STRING" id="121224.E0VCN8"/>
<keyword evidence="2" id="KW-0963">Cytoplasm</keyword>
<reference evidence="6" key="2">
    <citation type="submission" date="2007-04" db="EMBL/GenBank/DDBJ databases">
        <title>The genome of the human body louse.</title>
        <authorList>
            <consortium name="The Human Body Louse Genome Consortium"/>
            <person name="Kirkness E."/>
            <person name="Walenz B."/>
            <person name="Hass B."/>
            <person name="Bruggner R."/>
            <person name="Strausberg R."/>
        </authorList>
    </citation>
    <scope>NUCLEOTIDE SEQUENCE</scope>
    <source>
        <strain evidence="6">USDA</strain>
    </source>
</reference>
<evidence type="ECO:0000259" key="5">
    <source>
        <dbReference type="Pfam" id="PF25325"/>
    </source>
</evidence>
<evidence type="ECO:0000256" key="2">
    <source>
        <dbReference type="ARBA" id="ARBA00022490"/>
    </source>
</evidence>
<dbReference type="HOGENOM" id="CLU_501853_0_0_1"/>
<keyword evidence="3" id="KW-0677">Repeat</keyword>
<protein>
    <recommendedName>
        <fullName evidence="5">EFHB C-terminal EF-hand domain-containing protein</fullName>
    </recommendedName>
</protein>